<feature type="domain" description="GH18" evidence="7">
    <location>
        <begin position="28"/>
        <end position="412"/>
    </location>
</feature>
<feature type="signal peptide" evidence="6">
    <location>
        <begin position="1"/>
        <end position="17"/>
    </location>
</feature>
<dbReference type="AlphaFoldDB" id="A0A7R9MBC5"/>
<dbReference type="OrthoDB" id="6510518at2759"/>
<keyword evidence="3" id="KW-1015">Disulfide bond</keyword>
<feature type="domain" description="GH18" evidence="7">
    <location>
        <begin position="407"/>
        <end position="624"/>
    </location>
</feature>
<dbReference type="InterPro" id="IPR017853">
    <property type="entry name" value="GH"/>
</dbReference>
<dbReference type="FunFam" id="3.20.20.80:FF:000007">
    <property type="entry name" value="Acidic mammalian chitinase"/>
    <property type="match status" value="2"/>
</dbReference>
<dbReference type="GO" id="GO:0005975">
    <property type="term" value="P:carbohydrate metabolic process"/>
    <property type="evidence" value="ECO:0007669"/>
    <property type="project" value="InterPro"/>
</dbReference>
<keyword evidence="2 5" id="KW-0378">Hydrolase</keyword>
<dbReference type="EMBL" id="OC926788">
    <property type="protein sequence ID" value="CAD7656895.1"/>
    <property type="molecule type" value="Genomic_DNA"/>
</dbReference>
<evidence type="ECO:0000256" key="3">
    <source>
        <dbReference type="ARBA" id="ARBA00023157"/>
    </source>
</evidence>
<proteinExistence type="predicted"/>
<feature type="chain" id="PRO_5036211453" description="GH18 domain-containing protein" evidence="6">
    <location>
        <begin position="18"/>
        <end position="624"/>
    </location>
</feature>
<dbReference type="Pfam" id="PF00704">
    <property type="entry name" value="Glyco_hydro_18"/>
    <property type="match status" value="2"/>
</dbReference>
<organism evidence="8">
    <name type="scientific">Oppiella nova</name>
    <dbReference type="NCBI Taxonomy" id="334625"/>
    <lineage>
        <taxon>Eukaryota</taxon>
        <taxon>Metazoa</taxon>
        <taxon>Ecdysozoa</taxon>
        <taxon>Arthropoda</taxon>
        <taxon>Chelicerata</taxon>
        <taxon>Arachnida</taxon>
        <taxon>Acari</taxon>
        <taxon>Acariformes</taxon>
        <taxon>Sarcoptiformes</taxon>
        <taxon>Oribatida</taxon>
        <taxon>Brachypylina</taxon>
        <taxon>Oppioidea</taxon>
        <taxon>Oppiidae</taxon>
        <taxon>Oppiella</taxon>
    </lineage>
</organism>
<dbReference type="SMART" id="SM00636">
    <property type="entry name" value="Glyco_18"/>
    <property type="match status" value="2"/>
</dbReference>
<dbReference type="InterPro" id="IPR050314">
    <property type="entry name" value="Glycosyl_Hydrlase_18"/>
</dbReference>
<evidence type="ECO:0000256" key="2">
    <source>
        <dbReference type="ARBA" id="ARBA00022801"/>
    </source>
</evidence>
<dbReference type="InterPro" id="IPR011583">
    <property type="entry name" value="Chitinase_II/V-like_cat"/>
</dbReference>
<dbReference type="GO" id="GO:0005576">
    <property type="term" value="C:extracellular region"/>
    <property type="evidence" value="ECO:0007669"/>
    <property type="project" value="TreeGrafter"/>
</dbReference>
<dbReference type="SUPFAM" id="SSF51445">
    <property type="entry name" value="(Trans)glycosidases"/>
    <property type="match status" value="2"/>
</dbReference>
<dbReference type="InterPro" id="IPR001579">
    <property type="entry name" value="Glyco_hydro_18_chit_AS"/>
</dbReference>
<dbReference type="Gene3D" id="3.20.20.80">
    <property type="entry name" value="Glycosidases"/>
    <property type="match status" value="2"/>
</dbReference>
<dbReference type="GO" id="GO:0008061">
    <property type="term" value="F:chitin binding"/>
    <property type="evidence" value="ECO:0007669"/>
    <property type="project" value="InterPro"/>
</dbReference>
<evidence type="ECO:0000256" key="5">
    <source>
        <dbReference type="RuleBase" id="RU000489"/>
    </source>
</evidence>
<keyword evidence="9" id="KW-1185">Reference proteome</keyword>
<keyword evidence="1 6" id="KW-0732">Signal</keyword>
<dbReference type="PANTHER" id="PTHR11177">
    <property type="entry name" value="CHITINASE"/>
    <property type="match status" value="1"/>
</dbReference>
<keyword evidence="4 5" id="KW-0326">Glycosidase</keyword>
<evidence type="ECO:0000313" key="9">
    <source>
        <dbReference type="Proteomes" id="UP000728032"/>
    </source>
</evidence>
<dbReference type="SUPFAM" id="SSF54556">
    <property type="entry name" value="Chitinase insertion domain"/>
    <property type="match status" value="1"/>
</dbReference>
<dbReference type="CDD" id="cd02872">
    <property type="entry name" value="GH18_chitolectin_chitotriosidase"/>
    <property type="match status" value="1"/>
</dbReference>
<gene>
    <name evidence="8" type="ORF">ONB1V03_LOCUS13531</name>
</gene>
<dbReference type="GO" id="GO:0006032">
    <property type="term" value="P:chitin catabolic process"/>
    <property type="evidence" value="ECO:0007669"/>
    <property type="project" value="TreeGrafter"/>
</dbReference>
<name>A0A7R9MBC5_9ACAR</name>
<dbReference type="PROSITE" id="PS01095">
    <property type="entry name" value="GH18_1"/>
    <property type="match status" value="2"/>
</dbReference>
<evidence type="ECO:0000313" key="8">
    <source>
        <dbReference type="EMBL" id="CAD7656895.1"/>
    </source>
</evidence>
<accession>A0A7R9MBC5</accession>
<evidence type="ECO:0000256" key="4">
    <source>
        <dbReference type="ARBA" id="ARBA00023295"/>
    </source>
</evidence>
<reference evidence="8" key="1">
    <citation type="submission" date="2020-11" db="EMBL/GenBank/DDBJ databases">
        <authorList>
            <person name="Tran Van P."/>
        </authorList>
    </citation>
    <scope>NUCLEOTIDE SEQUENCE</scope>
</reference>
<sequence length="624" mass="69287">MWITLNLLVVLIVAINATPLNETNGTPYNVVCYWGSWSWYRDGGGGKGKFAPEMSNPLLCTHMMYGFAKLGAGGEIEVMENDLDLGDTDYKSGLPWGEGMYRRIEHLRDVNHNMKAMISIGGWNEGSDKYSQMASSPDSRKKFVNSVVKFIQTYKFDGLDVDWEYPGFKAVGEADRVPGNPKDKENYISLLRELRAALKPHNYLLSAAVSAGKKTIDISYDVKQLNELLDFINVMAYDFHGGAWENKTGHNAPLYPDPKASEEDKELTVSYGVEYWIKQGANPKKLMMGMGTYGRSFTLANAAQHGIGAACASGSKGGNAGPYTNEVGILGYNEAGWIAYRDDTQKVVYAVKGNQWVGYDDEKSLKDKLSYLKGKGLGGAIVWSIDTDDFHGNCGGRKHPLMKTISTELNGITGEPDPDIHEVHFTPEISNPLLCTHMMYGFAKLSDGGEIQVFDPDLDLGDTDWESGLPWGEGMYRRIEHLRDVNPDMKALISIGGWNEGSDKYSKMASSPDSRKKFVNSVLKFIQTNKFDGLDVDWEYPGFKASGEEDRTPGNPKDKDNFVALLRELREAFKPHNYLLTAAVSAGKKTIDVSYDVKQLNELLDIINVMAYDFHGGAWENKTG</sequence>
<dbReference type="FunFam" id="3.10.50.10:FF:000001">
    <property type="entry name" value="Chitinase 3-like 1"/>
    <property type="match status" value="1"/>
</dbReference>
<dbReference type="InterPro" id="IPR001223">
    <property type="entry name" value="Glyco_hydro18_cat"/>
</dbReference>
<evidence type="ECO:0000256" key="6">
    <source>
        <dbReference type="SAM" id="SignalP"/>
    </source>
</evidence>
<dbReference type="GO" id="GO:0004568">
    <property type="term" value="F:chitinase activity"/>
    <property type="evidence" value="ECO:0007669"/>
    <property type="project" value="TreeGrafter"/>
</dbReference>
<feature type="non-terminal residue" evidence="8">
    <location>
        <position position="1"/>
    </location>
</feature>
<dbReference type="Gene3D" id="3.10.50.10">
    <property type="match status" value="1"/>
</dbReference>
<dbReference type="PROSITE" id="PS51910">
    <property type="entry name" value="GH18_2"/>
    <property type="match status" value="2"/>
</dbReference>
<dbReference type="PANTHER" id="PTHR11177:SF360">
    <property type="entry name" value="CHITINASE 4-RELATED"/>
    <property type="match status" value="1"/>
</dbReference>
<evidence type="ECO:0000256" key="1">
    <source>
        <dbReference type="ARBA" id="ARBA00022729"/>
    </source>
</evidence>
<dbReference type="EMBL" id="CAJPVJ010011963">
    <property type="protein sequence ID" value="CAG2174082.1"/>
    <property type="molecule type" value="Genomic_DNA"/>
</dbReference>
<evidence type="ECO:0000259" key="7">
    <source>
        <dbReference type="PROSITE" id="PS51910"/>
    </source>
</evidence>
<dbReference type="Proteomes" id="UP000728032">
    <property type="component" value="Unassembled WGS sequence"/>
</dbReference>
<dbReference type="InterPro" id="IPR029070">
    <property type="entry name" value="Chitinase_insertion_sf"/>
</dbReference>
<protein>
    <recommendedName>
        <fullName evidence="7">GH18 domain-containing protein</fullName>
    </recommendedName>
</protein>